<proteinExistence type="predicted"/>
<keyword evidence="2" id="KW-1185">Reference proteome</keyword>
<evidence type="ECO:0000313" key="2">
    <source>
        <dbReference type="Proteomes" id="UP000241769"/>
    </source>
</evidence>
<name>A0A2P6NIN5_9EUKA</name>
<accession>A0A2P6NIN5</accession>
<comment type="caution">
    <text evidence="1">The sequence shown here is derived from an EMBL/GenBank/DDBJ whole genome shotgun (WGS) entry which is preliminary data.</text>
</comment>
<organism evidence="1 2">
    <name type="scientific">Planoprotostelium fungivorum</name>
    <dbReference type="NCBI Taxonomy" id="1890364"/>
    <lineage>
        <taxon>Eukaryota</taxon>
        <taxon>Amoebozoa</taxon>
        <taxon>Evosea</taxon>
        <taxon>Variosea</taxon>
        <taxon>Cavosteliida</taxon>
        <taxon>Cavosteliaceae</taxon>
        <taxon>Planoprotostelium</taxon>
    </lineage>
</organism>
<dbReference type="Proteomes" id="UP000241769">
    <property type="component" value="Unassembled WGS sequence"/>
</dbReference>
<evidence type="ECO:0000313" key="1">
    <source>
        <dbReference type="EMBL" id="PRP83815.1"/>
    </source>
</evidence>
<dbReference type="InParanoid" id="A0A2P6NIN5"/>
<reference evidence="1 2" key="1">
    <citation type="journal article" date="2018" name="Genome Biol. Evol.">
        <title>Multiple Roots of Fruiting Body Formation in Amoebozoa.</title>
        <authorList>
            <person name="Hillmann F."/>
            <person name="Forbes G."/>
            <person name="Novohradska S."/>
            <person name="Ferling I."/>
            <person name="Riege K."/>
            <person name="Groth M."/>
            <person name="Westermann M."/>
            <person name="Marz M."/>
            <person name="Spaller T."/>
            <person name="Winckler T."/>
            <person name="Schaap P."/>
            <person name="Glockner G."/>
        </authorList>
    </citation>
    <scope>NUCLEOTIDE SEQUENCE [LARGE SCALE GENOMIC DNA]</scope>
    <source>
        <strain evidence="1 2">Jena</strain>
    </source>
</reference>
<dbReference type="AlphaFoldDB" id="A0A2P6NIN5"/>
<dbReference type="EMBL" id="MDYQ01000075">
    <property type="protein sequence ID" value="PRP83815.1"/>
    <property type="molecule type" value="Genomic_DNA"/>
</dbReference>
<sequence>MSALISPSNTCYEPYFPLCAGEPVSTLESKISDVNQSLNFKRTQIQLFL</sequence>
<protein>
    <submittedName>
        <fullName evidence="1">Uncharacterized protein</fullName>
    </submittedName>
</protein>
<gene>
    <name evidence="1" type="ORF">PROFUN_08930</name>
</gene>